<gene>
    <name evidence="1" type="ORF">PACLA_8A083482</name>
</gene>
<name>A0A6S7GU49_PARCT</name>
<evidence type="ECO:0000313" key="1">
    <source>
        <dbReference type="EMBL" id="CAB3993619.1"/>
    </source>
</evidence>
<reference evidence="1" key="1">
    <citation type="submission" date="2020-04" db="EMBL/GenBank/DDBJ databases">
        <authorList>
            <person name="Alioto T."/>
            <person name="Alioto T."/>
            <person name="Gomez Garrido J."/>
        </authorList>
    </citation>
    <scope>NUCLEOTIDE SEQUENCE</scope>
    <source>
        <strain evidence="1">A484AB</strain>
    </source>
</reference>
<protein>
    <submittedName>
        <fullName evidence="1">Uncharacterized protein</fullName>
    </submittedName>
</protein>
<dbReference type="Pfam" id="PF12588">
    <property type="entry name" value="PSDC"/>
    <property type="match status" value="1"/>
</dbReference>
<evidence type="ECO:0000313" key="2">
    <source>
        <dbReference type="Proteomes" id="UP001152795"/>
    </source>
</evidence>
<sequence>MSKTYRLGGWVTADLKRICQAVKGIRVAETITHPSLLALQDLIETNPEVNMLFTTMFTQEFDPPQENPILDYMDMLQKMQTIITSAPEYGSTLGSAPLNHNLIYVMETPSGTMAFINNKVNKCFRDILNSWAQLLNSPDSREVLNREDGWLCPEALETMPDFLETYKVDLADPYYGFKSWNDFFARKLKDDTVRPIYRPDDPYSICSPCDAFPYFIERKPKLRDEFWIKS</sequence>
<dbReference type="EMBL" id="CACRXK020002295">
    <property type="protein sequence ID" value="CAB3993619.1"/>
    <property type="molecule type" value="Genomic_DNA"/>
</dbReference>
<proteinExistence type="predicted"/>
<dbReference type="Proteomes" id="UP001152795">
    <property type="component" value="Unassembled WGS sequence"/>
</dbReference>
<comment type="caution">
    <text evidence="1">The sequence shown here is derived from an EMBL/GenBank/DDBJ whole genome shotgun (WGS) entry which is preliminary data.</text>
</comment>
<dbReference type="AlphaFoldDB" id="A0A6S7GU49"/>
<dbReference type="InterPro" id="IPR022237">
    <property type="entry name" value="PsiD-like"/>
</dbReference>
<dbReference type="OrthoDB" id="5961150at2759"/>
<keyword evidence="2" id="KW-1185">Reference proteome</keyword>
<organism evidence="1 2">
    <name type="scientific">Paramuricea clavata</name>
    <name type="common">Red gorgonian</name>
    <name type="synonym">Violescent sea-whip</name>
    <dbReference type="NCBI Taxonomy" id="317549"/>
    <lineage>
        <taxon>Eukaryota</taxon>
        <taxon>Metazoa</taxon>
        <taxon>Cnidaria</taxon>
        <taxon>Anthozoa</taxon>
        <taxon>Octocorallia</taxon>
        <taxon>Malacalcyonacea</taxon>
        <taxon>Plexauridae</taxon>
        <taxon>Paramuricea</taxon>
    </lineage>
</organism>
<accession>A0A6S7GU49</accession>